<dbReference type="Proteomes" id="UP000023795">
    <property type="component" value="Unassembled WGS sequence"/>
</dbReference>
<reference evidence="3 4" key="1">
    <citation type="journal article" date="2013" name="Genome Announc.">
        <title>Genome Sequence of Moraxella macacae 0408225, a Novel Bacterial Species Isolated from a Cynomolgus Macaque with Epistaxis.</title>
        <authorList>
            <person name="Ladner J.T."/>
            <person name="Whitehouse C.A."/>
            <person name="Koroleva G.I."/>
            <person name="Palacios G.F."/>
        </authorList>
    </citation>
    <scope>NUCLEOTIDE SEQUENCE [LARGE SCALE GENOMIC DNA]</scope>
    <source>
        <strain evidence="3 4">0408225</strain>
    </source>
</reference>
<dbReference type="GO" id="GO:0008233">
    <property type="term" value="F:peptidase activity"/>
    <property type="evidence" value="ECO:0007669"/>
    <property type="project" value="UniProtKB-KW"/>
</dbReference>
<comment type="similarity">
    <text evidence="1">Belongs to the ClpS family.</text>
</comment>
<feature type="domain" description="Adaptor protein ClpS core" evidence="2">
    <location>
        <begin position="43"/>
        <end position="119"/>
    </location>
</feature>
<sequence>MTNTKMHFLPTFKILPMLPCCHLDNDNEQDTDLLLAPELKTEEPQYFAVVLYNDDYTPMGFVVEVLMDCFQMPMVKALEVMLAVHREGRGVAGVYSRDIAETKSWAVNTAARKAGYPLLALVEPC</sequence>
<dbReference type="InterPro" id="IPR014719">
    <property type="entry name" value="Ribosomal_bL12_C/ClpS-like"/>
</dbReference>
<dbReference type="Pfam" id="PF02617">
    <property type="entry name" value="ClpS"/>
    <property type="match status" value="1"/>
</dbReference>
<evidence type="ECO:0000259" key="2">
    <source>
        <dbReference type="Pfam" id="PF02617"/>
    </source>
</evidence>
<dbReference type="InterPro" id="IPR022935">
    <property type="entry name" value="ClpS"/>
</dbReference>
<evidence type="ECO:0000313" key="3">
    <source>
        <dbReference type="EMBL" id="ELA08566.1"/>
    </source>
</evidence>
<dbReference type="EMBL" id="ANIN01000002">
    <property type="protein sequence ID" value="ELA08566.1"/>
    <property type="molecule type" value="Genomic_DNA"/>
</dbReference>
<organism evidence="3 4">
    <name type="scientific">Moraxella macacae 0408225</name>
    <dbReference type="NCBI Taxonomy" id="1230338"/>
    <lineage>
        <taxon>Bacteria</taxon>
        <taxon>Pseudomonadati</taxon>
        <taxon>Pseudomonadota</taxon>
        <taxon>Gammaproteobacteria</taxon>
        <taxon>Moraxellales</taxon>
        <taxon>Moraxellaceae</taxon>
        <taxon>Moraxella</taxon>
    </lineage>
</organism>
<evidence type="ECO:0000313" key="4">
    <source>
        <dbReference type="Proteomes" id="UP000023795"/>
    </source>
</evidence>
<dbReference type="GO" id="GO:0030163">
    <property type="term" value="P:protein catabolic process"/>
    <property type="evidence" value="ECO:0007669"/>
    <property type="project" value="InterPro"/>
</dbReference>
<dbReference type="Gene3D" id="3.30.1390.10">
    <property type="match status" value="1"/>
</dbReference>
<gene>
    <name evidence="1" type="primary">clpS</name>
    <name evidence="3" type="ORF">MOMA_08391</name>
</gene>
<keyword evidence="4" id="KW-1185">Reference proteome</keyword>
<comment type="caution">
    <text evidence="3">The sequence shown here is derived from an EMBL/GenBank/DDBJ whole genome shotgun (WGS) entry which is preliminary data.</text>
</comment>
<accession>L2F743</accession>
<name>L2F743_9GAMM</name>
<keyword evidence="3" id="KW-0645">Protease</keyword>
<comment type="function">
    <text evidence="1">Involved in the modulation of the specificity of the ClpAP-mediated ATP-dependent protein degradation.</text>
</comment>
<dbReference type="InterPro" id="IPR003769">
    <property type="entry name" value="ClpS_core"/>
</dbReference>
<dbReference type="GO" id="GO:0006508">
    <property type="term" value="P:proteolysis"/>
    <property type="evidence" value="ECO:0007669"/>
    <property type="project" value="UniProtKB-UniRule"/>
</dbReference>
<evidence type="ECO:0000256" key="1">
    <source>
        <dbReference type="HAMAP-Rule" id="MF_00302"/>
    </source>
</evidence>
<dbReference type="PANTHER" id="PTHR33473">
    <property type="entry name" value="ATP-DEPENDENT CLP PROTEASE ADAPTER PROTEIN CLPS1, CHLOROPLASTIC"/>
    <property type="match status" value="1"/>
</dbReference>
<keyword evidence="3" id="KW-0378">Hydrolase</keyword>
<dbReference type="HAMAP" id="MF_00302">
    <property type="entry name" value="ClpS"/>
    <property type="match status" value="1"/>
</dbReference>
<dbReference type="AlphaFoldDB" id="L2F743"/>
<proteinExistence type="inferred from homology"/>
<dbReference type="PANTHER" id="PTHR33473:SF19">
    <property type="entry name" value="ATP-DEPENDENT CLP PROTEASE ADAPTER PROTEIN CLPS"/>
    <property type="match status" value="1"/>
</dbReference>
<dbReference type="SUPFAM" id="SSF54736">
    <property type="entry name" value="ClpS-like"/>
    <property type="match status" value="1"/>
</dbReference>
<protein>
    <recommendedName>
        <fullName evidence="1">ATP-dependent Clp protease adapter protein ClpS</fullName>
    </recommendedName>
</protein>
<dbReference type="eggNOG" id="COG2127">
    <property type="taxonomic scope" value="Bacteria"/>
</dbReference>
<dbReference type="PATRIC" id="fig|1230338.3.peg.1796"/>
<dbReference type="STRING" id="1230338.MOMA_08391"/>
<dbReference type="RefSeq" id="WP_009502124.1">
    <property type="nucleotide sequence ID" value="NZ_ANIN01000002.1"/>
</dbReference>
<comment type="subunit">
    <text evidence="1">Binds to the N-terminal domain of the chaperone ClpA.</text>
</comment>